<keyword evidence="1" id="KW-0812">Transmembrane</keyword>
<feature type="transmembrane region" description="Helical" evidence="1">
    <location>
        <begin position="44"/>
        <end position="67"/>
    </location>
</feature>
<keyword evidence="1" id="KW-0472">Membrane</keyword>
<sequence length="97" mass="10765">MKQRFDSTKLGLLAGFGLPIIILAVTFLFKGYTFGVIPYIKGLVAYGALSKMLSICVYPNLIPFFIFIWTDRLQSARGVLGATIVIAILVFTLQIIY</sequence>
<accession>A0A1G6LJR3</accession>
<feature type="transmembrane region" description="Helical" evidence="1">
    <location>
        <begin position="12"/>
        <end position="32"/>
    </location>
</feature>
<feature type="transmembrane region" description="Helical" evidence="1">
    <location>
        <begin position="79"/>
        <end position="96"/>
    </location>
</feature>
<dbReference type="AlphaFoldDB" id="A0A1G6LJR3"/>
<organism evidence="2 3">
    <name type="scientific">Williamwhitmania taraxaci</name>
    <dbReference type="NCBI Taxonomy" id="1640674"/>
    <lineage>
        <taxon>Bacteria</taxon>
        <taxon>Pseudomonadati</taxon>
        <taxon>Bacteroidota</taxon>
        <taxon>Bacteroidia</taxon>
        <taxon>Bacteroidales</taxon>
        <taxon>Williamwhitmaniaceae</taxon>
        <taxon>Williamwhitmania</taxon>
    </lineage>
</organism>
<evidence type="ECO:0000313" key="2">
    <source>
        <dbReference type="EMBL" id="SDC43528.1"/>
    </source>
</evidence>
<dbReference type="EMBL" id="FMYP01000031">
    <property type="protein sequence ID" value="SDC43528.1"/>
    <property type="molecule type" value="Genomic_DNA"/>
</dbReference>
<dbReference type="Proteomes" id="UP000199452">
    <property type="component" value="Unassembled WGS sequence"/>
</dbReference>
<dbReference type="OrthoDB" id="1122942at2"/>
<proteinExistence type="predicted"/>
<keyword evidence="3" id="KW-1185">Reference proteome</keyword>
<evidence type="ECO:0000256" key="1">
    <source>
        <dbReference type="SAM" id="Phobius"/>
    </source>
</evidence>
<protein>
    <submittedName>
        <fullName evidence="2">Uncharacterized protein</fullName>
    </submittedName>
</protein>
<dbReference type="STRING" id="1640674.SAMN05216323_103132"/>
<gene>
    <name evidence="2" type="ORF">SAMN05216323_103132</name>
</gene>
<keyword evidence="1" id="KW-1133">Transmembrane helix</keyword>
<reference evidence="2 3" key="1">
    <citation type="submission" date="2016-09" db="EMBL/GenBank/DDBJ databases">
        <authorList>
            <person name="Capua I."/>
            <person name="De Benedictis P."/>
            <person name="Joannis T."/>
            <person name="Lombin L.H."/>
            <person name="Cattoli G."/>
        </authorList>
    </citation>
    <scope>NUCLEOTIDE SEQUENCE [LARGE SCALE GENOMIC DNA]</scope>
    <source>
        <strain evidence="2 3">A7P-90m</strain>
    </source>
</reference>
<name>A0A1G6LJR3_9BACT</name>
<dbReference type="RefSeq" id="WP_092438311.1">
    <property type="nucleotide sequence ID" value="NZ_FMYP01000031.1"/>
</dbReference>
<evidence type="ECO:0000313" key="3">
    <source>
        <dbReference type="Proteomes" id="UP000199452"/>
    </source>
</evidence>